<feature type="domain" description="Helicase ATP-binding" evidence="3">
    <location>
        <begin position="15"/>
        <end position="178"/>
    </location>
</feature>
<dbReference type="AlphaFoldDB" id="A0A4V3GS65"/>
<sequence>MATDFTPHAYQKRAAKFIVRRKRCMLALSPGLGKTSSTLLAEAVLRKHGHVRKTLVIAPLRPAQMVWAQEARKWKQFEHLKITLLHGPKKAERLREEADIYVVNVEGLQWLIKEAGDTCPFDMIVLDESTLLKSPSSKRAKALRPWARQVEYFVELTGTPTPHSLEDLFGQIYLLDGGESLGKYITHFRSRYFRPVSQRGHVVYKWGLLPGADELIYERISHLCLRMSAEEYLDLPDILYHDVTVRLTSKVMKQYKSLEREMFAELDEGLTGESATQLLAMSAASARQQCHQFTGGAVYHEEDKSQWHVVHDEKEKALVELLESLQGAPVLVAIQFRHELPRVKAAIKKVTGIDPPAIVGGQKLDLDQLQGDWNCGRHPALIVHPASLSHGANLQGAGIGVIWYSLSDNFEHYEQLNRRLHRQGRKEPVHIWHLIAENTVDKAIRAASAEGGEKDSQQSRLLSALLKYRDSVLSI</sequence>
<dbReference type="PANTHER" id="PTHR45766">
    <property type="entry name" value="DNA ANNEALING HELICASE AND ENDONUCLEASE ZRANB3 FAMILY MEMBER"/>
    <property type="match status" value="1"/>
</dbReference>
<comment type="caution">
    <text evidence="4">The sequence shown here is derived from an EMBL/GenBank/DDBJ whole genome shotgun (WGS) entry which is preliminary data.</text>
</comment>
<keyword evidence="2" id="KW-0347">Helicase</keyword>
<evidence type="ECO:0000313" key="5">
    <source>
        <dbReference type="Proteomes" id="UP000294489"/>
    </source>
</evidence>
<organism evidence="4 5">
    <name type="scientific">Modicisalibacter xianhensis</name>
    <dbReference type="NCBI Taxonomy" id="442341"/>
    <lineage>
        <taxon>Bacteria</taxon>
        <taxon>Pseudomonadati</taxon>
        <taxon>Pseudomonadota</taxon>
        <taxon>Gammaproteobacteria</taxon>
        <taxon>Oceanospirillales</taxon>
        <taxon>Halomonadaceae</taxon>
        <taxon>Modicisalibacter</taxon>
    </lineage>
</organism>
<dbReference type="Gene3D" id="3.40.50.10810">
    <property type="entry name" value="Tandem AAA-ATPase domain"/>
    <property type="match status" value="1"/>
</dbReference>
<dbReference type="RefSeq" id="WP_166671137.1">
    <property type="nucleotide sequence ID" value="NZ_SOEC01000034.1"/>
</dbReference>
<dbReference type="InterPro" id="IPR014001">
    <property type="entry name" value="Helicase_ATP-bd"/>
</dbReference>
<keyword evidence="1" id="KW-0378">Hydrolase</keyword>
<keyword evidence="2" id="KW-0067">ATP-binding</keyword>
<dbReference type="InterPro" id="IPR027417">
    <property type="entry name" value="P-loop_NTPase"/>
</dbReference>
<reference evidence="4 5" key="1">
    <citation type="submission" date="2019-03" db="EMBL/GenBank/DDBJ databases">
        <title>Freshwater and sediment microbial communities from various areas in North America, analyzing microbe dynamics in response to fracking.</title>
        <authorList>
            <person name="Lamendella R."/>
        </authorList>
    </citation>
    <scope>NUCLEOTIDE SEQUENCE [LARGE SCALE GENOMIC DNA]</scope>
    <source>
        <strain evidence="4 5">6_TX</strain>
    </source>
</reference>
<dbReference type="InterPro" id="IPR038718">
    <property type="entry name" value="SNF2-like_sf"/>
</dbReference>
<dbReference type="SUPFAM" id="SSF52540">
    <property type="entry name" value="P-loop containing nucleoside triphosphate hydrolases"/>
    <property type="match status" value="2"/>
</dbReference>
<dbReference type="GO" id="GO:0006281">
    <property type="term" value="P:DNA repair"/>
    <property type="evidence" value="ECO:0007669"/>
    <property type="project" value="TreeGrafter"/>
</dbReference>
<evidence type="ECO:0000259" key="3">
    <source>
        <dbReference type="PROSITE" id="PS51192"/>
    </source>
</evidence>
<dbReference type="Pfam" id="PF00176">
    <property type="entry name" value="SNF2-rel_dom"/>
    <property type="match status" value="1"/>
</dbReference>
<gene>
    <name evidence="4" type="ORF">DFO67_13411</name>
</gene>
<dbReference type="Proteomes" id="UP000294489">
    <property type="component" value="Unassembled WGS sequence"/>
</dbReference>
<evidence type="ECO:0000256" key="2">
    <source>
        <dbReference type="ARBA" id="ARBA00022806"/>
    </source>
</evidence>
<dbReference type="GO" id="GO:0016787">
    <property type="term" value="F:hydrolase activity"/>
    <property type="evidence" value="ECO:0007669"/>
    <property type="project" value="UniProtKB-KW"/>
</dbReference>
<dbReference type="GO" id="GO:0005524">
    <property type="term" value="F:ATP binding"/>
    <property type="evidence" value="ECO:0007669"/>
    <property type="project" value="InterPro"/>
</dbReference>
<evidence type="ECO:0000313" key="4">
    <source>
        <dbReference type="EMBL" id="TDX21643.1"/>
    </source>
</evidence>
<evidence type="ECO:0000256" key="1">
    <source>
        <dbReference type="ARBA" id="ARBA00022801"/>
    </source>
</evidence>
<dbReference type="InterPro" id="IPR000330">
    <property type="entry name" value="SNF2_N"/>
</dbReference>
<proteinExistence type="predicted"/>
<dbReference type="PROSITE" id="PS51192">
    <property type="entry name" value="HELICASE_ATP_BIND_1"/>
    <property type="match status" value="1"/>
</dbReference>
<accession>A0A4V3GS65</accession>
<keyword evidence="2" id="KW-0547">Nucleotide-binding</keyword>
<dbReference type="SMART" id="SM00487">
    <property type="entry name" value="DEXDc"/>
    <property type="match status" value="1"/>
</dbReference>
<dbReference type="PANTHER" id="PTHR45766:SF6">
    <property type="entry name" value="SWI_SNF-RELATED MATRIX-ASSOCIATED ACTIN-DEPENDENT REGULATOR OF CHROMATIN SUBFAMILY A-LIKE PROTEIN 1"/>
    <property type="match status" value="1"/>
</dbReference>
<dbReference type="EMBL" id="SOEC01000034">
    <property type="protein sequence ID" value="TDX21643.1"/>
    <property type="molecule type" value="Genomic_DNA"/>
</dbReference>
<name>A0A4V3GS65_9GAMM</name>
<dbReference type="Gene3D" id="3.40.50.300">
    <property type="entry name" value="P-loop containing nucleotide triphosphate hydrolases"/>
    <property type="match status" value="1"/>
</dbReference>
<dbReference type="GO" id="GO:0031297">
    <property type="term" value="P:replication fork processing"/>
    <property type="evidence" value="ECO:0007669"/>
    <property type="project" value="TreeGrafter"/>
</dbReference>
<protein>
    <submittedName>
        <fullName evidence="4">SNF2 domain-containing protein</fullName>
    </submittedName>
</protein>